<feature type="transmembrane region" description="Helical" evidence="1">
    <location>
        <begin position="322"/>
        <end position="344"/>
    </location>
</feature>
<keyword evidence="1" id="KW-0472">Membrane</keyword>
<dbReference type="AlphaFoldDB" id="A0A812R238"/>
<feature type="transmembrane region" description="Helical" evidence="1">
    <location>
        <begin position="350"/>
        <end position="367"/>
    </location>
</feature>
<protein>
    <submittedName>
        <fullName evidence="2">Uncharacterized protein</fullName>
    </submittedName>
</protein>
<organism evidence="2 3">
    <name type="scientific">Symbiodinium natans</name>
    <dbReference type="NCBI Taxonomy" id="878477"/>
    <lineage>
        <taxon>Eukaryota</taxon>
        <taxon>Sar</taxon>
        <taxon>Alveolata</taxon>
        <taxon>Dinophyceae</taxon>
        <taxon>Suessiales</taxon>
        <taxon>Symbiodiniaceae</taxon>
        <taxon>Symbiodinium</taxon>
    </lineage>
</organism>
<dbReference type="EMBL" id="CAJNDS010002293">
    <property type="protein sequence ID" value="CAE7415170.1"/>
    <property type="molecule type" value="Genomic_DNA"/>
</dbReference>
<reference evidence="2" key="1">
    <citation type="submission" date="2021-02" db="EMBL/GenBank/DDBJ databases">
        <authorList>
            <person name="Dougan E. K."/>
            <person name="Rhodes N."/>
            <person name="Thang M."/>
            <person name="Chan C."/>
        </authorList>
    </citation>
    <scope>NUCLEOTIDE SEQUENCE</scope>
</reference>
<feature type="transmembrane region" description="Helical" evidence="1">
    <location>
        <begin position="179"/>
        <end position="204"/>
    </location>
</feature>
<feature type="transmembrane region" description="Helical" evidence="1">
    <location>
        <begin position="440"/>
        <end position="462"/>
    </location>
</feature>
<name>A0A812R238_9DINO</name>
<keyword evidence="1" id="KW-0812">Transmembrane</keyword>
<accession>A0A812R238</accession>
<feature type="transmembrane region" description="Helical" evidence="1">
    <location>
        <begin position="468"/>
        <end position="490"/>
    </location>
</feature>
<feature type="transmembrane region" description="Helical" evidence="1">
    <location>
        <begin position="224"/>
        <end position="245"/>
    </location>
</feature>
<evidence type="ECO:0000313" key="3">
    <source>
        <dbReference type="Proteomes" id="UP000604046"/>
    </source>
</evidence>
<gene>
    <name evidence="2" type="ORF">SNAT2548_LOCUS22568</name>
</gene>
<comment type="caution">
    <text evidence="2">The sequence shown here is derived from an EMBL/GenBank/DDBJ whole genome shotgun (WGS) entry which is preliminary data.</text>
</comment>
<keyword evidence="3" id="KW-1185">Reference proteome</keyword>
<sequence length="499" mass="54817">MASSSPQVLGLPSWNCGCNPEEESELDPVFLETVDLGPYQACGGAEGEDFLASDFLGSEDSVGRERSPKACGSEEGEDFLASDFLGSEDSVGRARSLRRCSLMVKKALSVDRDIMRGISLKVGLRGLGQLWRFCPADLPIKERSKLWALSGQVESFDIFLSHSWHTPGRWKVVALTLRFGWPLFLACSFAFILLAEILSLLEILPLFTTYQVQVPGGKFADVPFGGWGSLASLVSLLVFLLWPYVPDACGRNPKCFLDVASINQVDAEAMQRGIYGLGGFLAASDRLLILWSRPYLSRLWCVFELAAYRTANPDGKITLAPLFVENGAAGCCLGAHVIVLLSVMSNHLDFSGAIALVLVFLPAYFCLHGLRYAMRTKNELIAQLSAFTLGAVDCREDFDRQYIHGAIQHWYGSHRAFEAFVRGPLREELLATQADTQLPVAYELIVIAPFVAFGMDVLVGIIQSPSLLLEFAVAFFFGSVLGTLLSWSLAPQLRCRSWV</sequence>
<evidence type="ECO:0000256" key="1">
    <source>
        <dbReference type="SAM" id="Phobius"/>
    </source>
</evidence>
<dbReference type="Proteomes" id="UP000604046">
    <property type="component" value="Unassembled WGS sequence"/>
</dbReference>
<evidence type="ECO:0000313" key="2">
    <source>
        <dbReference type="EMBL" id="CAE7415170.1"/>
    </source>
</evidence>
<proteinExistence type="predicted"/>
<keyword evidence="1" id="KW-1133">Transmembrane helix</keyword>